<dbReference type="Proteomes" id="UP001589747">
    <property type="component" value="Unassembled WGS sequence"/>
</dbReference>
<dbReference type="EMBL" id="JBHMDO010000030">
    <property type="protein sequence ID" value="MFB9327820.1"/>
    <property type="molecule type" value="Genomic_DNA"/>
</dbReference>
<feature type="domain" description="ATPase AAA-type core" evidence="1">
    <location>
        <begin position="238"/>
        <end position="338"/>
    </location>
</feature>
<dbReference type="Pfam" id="PF13304">
    <property type="entry name" value="AAA_21"/>
    <property type="match status" value="1"/>
</dbReference>
<dbReference type="Pfam" id="PF13514">
    <property type="entry name" value="AAA_27"/>
    <property type="match status" value="1"/>
</dbReference>
<accession>A0ABV5KRG9</accession>
<dbReference type="InterPro" id="IPR003959">
    <property type="entry name" value="ATPase_AAA_core"/>
</dbReference>
<dbReference type="InterPro" id="IPR038734">
    <property type="entry name" value="YhaN_AAA"/>
</dbReference>
<dbReference type="PANTHER" id="PTHR43581:SF2">
    <property type="entry name" value="EXCINUCLEASE ATPASE SUBUNIT"/>
    <property type="match status" value="1"/>
</dbReference>
<organism evidence="3 4">
    <name type="scientific">Paenibacillus aurantiacus</name>
    <dbReference type="NCBI Taxonomy" id="1936118"/>
    <lineage>
        <taxon>Bacteria</taxon>
        <taxon>Bacillati</taxon>
        <taxon>Bacillota</taxon>
        <taxon>Bacilli</taxon>
        <taxon>Bacillales</taxon>
        <taxon>Paenibacillaceae</taxon>
        <taxon>Paenibacillus</taxon>
    </lineage>
</organism>
<reference evidence="3 4" key="1">
    <citation type="submission" date="2024-09" db="EMBL/GenBank/DDBJ databases">
        <authorList>
            <person name="Sun Q."/>
            <person name="Mori K."/>
        </authorList>
    </citation>
    <scope>NUCLEOTIDE SEQUENCE [LARGE SCALE GENOMIC DNA]</scope>
    <source>
        <strain evidence="3 4">TISTR 2452</strain>
    </source>
</reference>
<proteinExistence type="predicted"/>
<sequence>MRIKSIGFGRFGKLRNFKLKLEKPKVSLFNQASVHIIVGENGTGKTSILKFISDTFYKRISYHNGTDFSIEYDLSAEKDNIISNEEYPAHLPKKIIISTYSPFEQFEARKLKNDFSNVEYCYVGAMSKSPYGSTTSLSSVCMPILTAFYHPVDKKSEAIKELLNEIGVTTSPLVEIRPKSLLMNRDYYEDNGIAQELVEKIYNFPNESDFGVRRRGRNLVVPPHIIDQYYVGGWEQWLNDVRQLLQFKRSISPIQSLWFERSEDSEPIPMNKLSSGELSLFFRFFRMLEVMDDDAIVLIDEPEIHLHPRWILKYLWMIKKVFGQYSSHFIIATHSPLIASDLPREYIVGLKDDNGVIKQYFVDENTMGAGPTEILREVFRLEKYIGKFTLDYIKRINNLIDDNKISEARRLYNELGDSQEKYKLFLRLERLENK</sequence>
<keyword evidence="4" id="KW-1185">Reference proteome</keyword>
<evidence type="ECO:0000259" key="2">
    <source>
        <dbReference type="Pfam" id="PF13514"/>
    </source>
</evidence>
<dbReference type="InterPro" id="IPR027417">
    <property type="entry name" value="P-loop_NTPase"/>
</dbReference>
<gene>
    <name evidence="3" type="ORF">ACFFSY_17980</name>
</gene>
<dbReference type="Gene3D" id="3.40.50.300">
    <property type="entry name" value="P-loop containing nucleotide triphosphate hydrolases"/>
    <property type="match status" value="1"/>
</dbReference>
<protein>
    <submittedName>
        <fullName evidence="3">AAA family ATPase</fullName>
    </submittedName>
</protein>
<dbReference type="PANTHER" id="PTHR43581">
    <property type="entry name" value="ATP/GTP PHOSPHATASE"/>
    <property type="match status" value="1"/>
</dbReference>
<name>A0ABV5KRG9_9BACL</name>
<evidence type="ECO:0000313" key="4">
    <source>
        <dbReference type="Proteomes" id="UP001589747"/>
    </source>
</evidence>
<evidence type="ECO:0000259" key="1">
    <source>
        <dbReference type="Pfam" id="PF13304"/>
    </source>
</evidence>
<comment type="caution">
    <text evidence="3">The sequence shown here is derived from an EMBL/GenBank/DDBJ whole genome shotgun (WGS) entry which is preliminary data.</text>
</comment>
<feature type="domain" description="YhaN AAA" evidence="2">
    <location>
        <begin position="1"/>
        <end position="58"/>
    </location>
</feature>
<evidence type="ECO:0000313" key="3">
    <source>
        <dbReference type="EMBL" id="MFB9327820.1"/>
    </source>
</evidence>
<dbReference type="SUPFAM" id="SSF52540">
    <property type="entry name" value="P-loop containing nucleoside triphosphate hydrolases"/>
    <property type="match status" value="1"/>
</dbReference>
<dbReference type="RefSeq" id="WP_377496523.1">
    <property type="nucleotide sequence ID" value="NZ_JBHMDO010000030.1"/>
</dbReference>
<dbReference type="InterPro" id="IPR051396">
    <property type="entry name" value="Bact_Antivir_Def_Nuclease"/>
</dbReference>